<gene>
    <name evidence="2" type="ORF">AF72_09935</name>
</gene>
<dbReference type="AlphaFoldDB" id="Z9JHZ2"/>
<keyword evidence="1" id="KW-1133">Transmembrane helix</keyword>
<evidence type="ECO:0000256" key="1">
    <source>
        <dbReference type="SAM" id="Phobius"/>
    </source>
</evidence>
<dbReference type="PATRIC" id="fig|1444770.3.peg.2357"/>
<feature type="transmembrane region" description="Helical" evidence="1">
    <location>
        <begin position="20"/>
        <end position="41"/>
    </location>
</feature>
<evidence type="ECO:0000313" key="3">
    <source>
        <dbReference type="Proteomes" id="UP000020406"/>
    </source>
</evidence>
<protein>
    <submittedName>
        <fullName evidence="2">Uncharacterized protein</fullName>
    </submittedName>
</protein>
<dbReference type="EMBL" id="JDSQ01000017">
    <property type="protein sequence ID" value="EWS77603.1"/>
    <property type="molecule type" value="Genomic_DNA"/>
</dbReference>
<keyword evidence="1" id="KW-0812">Transmembrane</keyword>
<accession>Z9JHZ2</accession>
<keyword evidence="1" id="KW-0472">Membrane</keyword>
<evidence type="ECO:0000313" key="2">
    <source>
        <dbReference type="EMBL" id="EWS77603.1"/>
    </source>
</evidence>
<sequence>MYQGLYSRVFGNSDLNLMDAAVVFAGLILMATFGCLSGKVIEVVLP</sequence>
<proteinExistence type="predicted"/>
<name>Z9JHZ2_9GAMM</name>
<organism evidence="2 3">
    <name type="scientific">Xylella taiwanensis</name>
    <dbReference type="NCBI Taxonomy" id="1444770"/>
    <lineage>
        <taxon>Bacteria</taxon>
        <taxon>Pseudomonadati</taxon>
        <taxon>Pseudomonadota</taxon>
        <taxon>Gammaproteobacteria</taxon>
        <taxon>Lysobacterales</taxon>
        <taxon>Lysobacteraceae</taxon>
        <taxon>Xylella</taxon>
    </lineage>
</organism>
<dbReference type="Proteomes" id="UP000020406">
    <property type="component" value="Unassembled WGS sequence"/>
</dbReference>
<comment type="caution">
    <text evidence="2">The sequence shown here is derived from an EMBL/GenBank/DDBJ whole genome shotgun (WGS) entry which is preliminary data.</text>
</comment>
<reference evidence="2 3" key="1">
    <citation type="journal article" date="2014" name="Genome Announc.">
        <title>Draft Genome Sequence of Xylella fastidiosa Pear Leaf Scorch Strain in Taiwan.</title>
        <authorList>
            <person name="Su C.C."/>
            <person name="Deng W.L."/>
            <person name="Jan F.J."/>
            <person name="Chang C.J."/>
            <person name="Huang H."/>
            <person name="Chen J."/>
        </authorList>
    </citation>
    <scope>NUCLEOTIDE SEQUENCE [LARGE SCALE GENOMIC DNA]</scope>
    <source>
        <strain evidence="2 3">PLS229</strain>
    </source>
</reference>